<feature type="chain" id="PRO_5045605432" description="Fibronectin type-III domain-containing protein" evidence="1">
    <location>
        <begin position="29"/>
        <end position="195"/>
    </location>
</feature>
<evidence type="ECO:0000313" key="3">
    <source>
        <dbReference type="Proteomes" id="UP001174208"/>
    </source>
</evidence>
<dbReference type="RefSeq" id="WP_301212043.1">
    <property type="nucleotide sequence ID" value="NZ_JAROCF010000001.1"/>
</dbReference>
<proteinExistence type="predicted"/>
<gene>
    <name evidence="2" type="ORF">P5G50_15875</name>
</gene>
<comment type="caution">
    <text evidence="2">The sequence shown here is derived from an EMBL/GenBank/DDBJ whole genome shotgun (WGS) entry which is preliminary data.</text>
</comment>
<dbReference type="Proteomes" id="UP001174208">
    <property type="component" value="Unassembled WGS sequence"/>
</dbReference>
<dbReference type="EMBL" id="JAROCF010000001">
    <property type="protein sequence ID" value="MDN4615930.1"/>
    <property type="molecule type" value="Genomic_DNA"/>
</dbReference>
<feature type="signal peptide" evidence="1">
    <location>
        <begin position="1"/>
        <end position="28"/>
    </location>
</feature>
<organism evidence="2 3">
    <name type="scientific">Leifsonia williamsii</name>
    <dbReference type="NCBI Taxonomy" id="3035919"/>
    <lineage>
        <taxon>Bacteria</taxon>
        <taxon>Bacillati</taxon>
        <taxon>Actinomycetota</taxon>
        <taxon>Actinomycetes</taxon>
        <taxon>Micrococcales</taxon>
        <taxon>Microbacteriaceae</taxon>
        <taxon>Leifsonia</taxon>
    </lineage>
</organism>
<protein>
    <recommendedName>
        <fullName evidence="4">Fibronectin type-III domain-containing protein</fullName>
    </recommendedName>
</protein>
<sequence>MRMIKRLGVVGALVLATVLGVGAQAANAAGAAPSNVHVSLYNKSETVGWSAVPGATSYTVIVSRDGYAGPYAGFTTTSTSINISYANFPYRSATGGKAYRFSVGAKGAGWSSTTKSVKVMANGTLVSTSNTNVALKKIADCNHQGSAAALVVGGAGGVAALVTIWIPGVDVVTAGGLATAMAATYVATSVVCVLS</sequence>
<evidence type="ECO:0000313" key="2">
    <source>
        <dbReference type="EMBL" id="MDN4615930.1"/>
    </source>
</evidence>
<keyword evidence="3" id="KW-1185">Reference proteome</keyword>
<reference evidence="2" key="1">
    <citation type="submission" date="2023-06" db="EMBL/GenBank/DDBJ databases">
        <title>MT1 and MT2 Draft Genomes of Novel Species.</title>
        <authorList>
            <person name="Venkateswaran K."/>
        </authorList>
    </citation>
    <scope>NUCLEOTIDE SEQUENCE</scope>
    <source>
        <strain evidence="2">F6_8S_P_1B</strain>
    </source>
</reference>
<evidence type="ECO:0008006" key="4">
    <source>
        <dbReference type="Google" id="ProtNLM"/>
    </source>
</evidence>
<name>A0ABT8KEQ0_9MICO</name>
<accession>A0ABT8KEQ0</accession>
<evidence type="ECO:0000256" key="1">
    <source>
        <dbReference type="SAM" id="SignalP"/>
    </source>
</evidence>
<keyword evidence="1" id="KW-0732">Signal</keyword>